<reference evidence="1" key="1">
    <citation type="submission" date="2016-10" db="EMBL/GenBank/DDBJ databases">
        <authorList>
            <person name="de Groot N.N."/>
        </authorList>
    </citation>
    <scope>NUCLEOTIDE SEQUENCE</scope>
</reference>
<sequence>MLLLFIIVGVVSANSEFAMVFDVTKAQKKLGVYEIDFDTKSKKIQTYGSGVVSKVKFFTNKQIVYAKRGYKKVAFFKNNKKNIFHIWTKKSALDARLLKEYDRKFKKVKNDDMLFIQREGRDRIELFNKHHIIIKTLDEVLLDIYQKKIDYKTFILFDKMGIMKMVATIKQQQDKYIIVNKYKKKGYIEIQVKDNLPQTIKSLVSKWQMKLQKSGFYKEHTIEVASTLKDVVAKQLKSDLKDATITIDPKLKTTRSLYRFFATLQIPLPSDITTQKKYKQARYCKKLLKHNRLKEKKVMIENGSCVATIAMKVSRKKYNKEMKAKLEKEHKELKRTHKIRFVKSTVKYKTL</sequence>
<evidence type="ECO:0000313" key="1">
    <source>
        <dbReference type="EMBL" id="SFV75291.1"/>
    </source>
</evidence>
<dbReference type="EMBL" id="FPHP01000027">
    <property type="protein sequence ID" value="SFV75291.1"/>
    <property type="molecule type" value="Genomic_DNA"/>
</dbReference>
<gene>
    <name evidence="1" type="ORF">MNB_SM-3-19</name>
</gene>
<proteinExistence type="predicted"/>
<organism evidence="1">
    <name type="scientific">hydrothermal vent metagenome</name>
    <dbReference type="NCBI Taxonomy" id="652676"/>
    <lineage>
        <taxon>unclassified sequences</taxon>
        <taxon>metagenomes</taxon>
        <taxon>ecological metagenomes</taxon>
    </lineage>
</organism>
<dbReference type="AlphaFoldDB" id="A0A1W1D3S3"/>
<protein>
    <submittedName>
        <fullName evidence="1">Uncharacterized protein</fullName>
    </submittedName>
</protein>
<name>A0A1W1D3S3_9ZZZZ</name>
<accession>A0A1W1D3S3</accession>